<evidence type="ECO:0000256" key="10">
    <source>
        <dbReference type="ARBA" id="ARBA00050422"/>
    </source>
</evidence>
<evidence type="ECO:0000256" key="4">
    <source>
        <dbReference type="ARBA" id="ARBA00022898"/>
    </source>
</evidence>
<comment type="similarity">
    <text evidence="2">Belongs to the serine/threonine dehydratase family.</text>
</comment>
<comment type="cofactor">
    <cofactor evidence="1">
        <name>pyridoxal 5'-phosphate</name>
        <dbReference type="ChEBI" id="CHEBI:597326"/>
    </cofactor>
</comment>
<evidence type="ECO:0000256" key="12">
    <source>
        <dbReference type="ARBA" id="ARBA00056426"/>
    </source>
</evidence>
<evidence type="ECO:0000256" key="16">
    <source>
        <dbReference type="ARBA" id="ARBA00076108"/>
    </source>
</evidence>
<dbReference type="Pfam" id="PF00291">
    <property type="entry name" value="PALP"/>
    <property type="match status" value="1"/>
</dbReference>
<reference evidence="21" key="1">
    <citation type="submission" date="2013-09" db="EMBL/GenBank/DDBJ databases">
        <title>The Genome Sequence of Anopheles culicifacies species A.</title>
        <authorList>
            <consortium name="The Broad Institute Genomics Platform"/>
            <person name="Neafsey D.E."/>
            <person name="Besansky N."/>
            <person name="Howell P."/>
            <person name="Walton C."/>
            <person name="Young S.K."/>
            <person name="Zeng Q."/>
            <person name="Gargeya S."/>
            <person name="Fitzgerald M."/>
            <person name="Haas B."/>
            <person name="Abouelleil A."/>
            <person name="Allen A.W."/>
            <person name="Alvarado L."/>
            <person name="Arachchi H.M."/>
            <person name="Berlin A.M."/>
            <person name="Chapman S.B."/>
            <person name="Gainer-Dewar J."/>
            <person name="Goldberg J."/>
            <person name="Griggs A."/>
            <person name="Gujja S."/>
            <person name="Hansen M."/>
            <person name="Howarth C."/>
            <person name="Imamovic A."/>
            <person name="Ireland A."/>
            <person name="Larimer J."/>
            <person name="McCowan C."/>
            <person name="Murphy C."/>
            <person name="Pearson M."/>
            <person name="Poon T.W."/>
            <person name="Priest M."/>
            <person name="Roberts A."/>
            <person name="Saif S."/>
            <person name="Shea T."/>
            <person name="Sisk P."/>
            <person name="Sykes S."/>
            <person name="Wortman J."/>
            <person name="Nusbaum C."/>
            <person name="Birren B."/>
        </authorList>
    </citation>
    <scope>NUCLEOTIDE SEQUENCE [LARGE SCALE GENOMIC DNA]</scope>
    <source>
        <strain evidence="21">A-37</strain>
    </source>
</reference>
<evidence type="ECO:0000256" key="18">
    <source>
        <dbReference type="ARBA" id="ARBA00081761"/>
    </source>
</evidence>
<dbReference type="InterPro" id="IPR050147">
    <property type="entry name" value="Ser/Thr_Dehydratase"/>
</dbReference>
<dbReference type="GO" id="GO:0008721">
    <property type="term" value="F:D-serine ammonia-lyase activity"/>
    <property type="evidence" value="ECO:0007669"/>
    <property type="project" value="UniProtKB-EC"/>
</dbReference>
<comment type="function">
    <text evidence="12">Catalyzes the synthesis of D-serine from L-serine. D-serine is a key coagonist with glutamate at NMDA receptors. Has dehydratase activity towards both L-serine and D-serine.</text>
</comment>
<evidence type="ECO:0000256" key="15">
    <source>
        <dbReference type="ARBA" id="ARBA00070760"/>
    </source>
</evidence>
<keyword evidence="4" id="KW-0663">Pyridoxal phosphate</keyword>
<dbReference type="GO" id="GO:0030170">
    <property type="term" value="F:pyridoxal phosphate binding"/>
    <property type="evidence" value="ECO:0007669"/>
    <property type="project" value="UniProtKB-ARBA"/>
</dbReference>
<dbReference type="InterPro" id="IPR001926">
    <property type="entry name" value="TrpB-like_PALP"/>
</dbReference>
<dbReference type="FunFam" id="3.40.50.1100:FF:000041">
    <property type="entry name" value="Threonine ammonia-lyase, variant"/>
    <property type="match status" value="1"/>
</dbReference>
<name>A0A182M857_9DIPT</name>
<evidence type="ECO:0000256" key="14">
    <source>
        <dbReference type="ARBA" id="ARBA00066592"/>
    </source>
</evidence>
<evidence type="ECO:0000256" key="2">
    <source>
        <dbReference type="ARBA" id="ARBA00010869"/>
    </source>
</evidence>
<organism evidence="20 21">
    <name type="scientific">Anopheles culicifacies</name>
    <dbReference type="NCBI Taxonomy" id="139723"/>
    <lineage>
        <taxon>Eukaryota</taxon>
        <taxon>Metazoa</taxon>
        <taxon>Ecdysozoa</taxon>
        <taxon>Arthropoda</taxon>
        <taxon>Hexapoda</taxon>
        <taxon>Insecta</taxon>
        <taxon>Pterygota</taxon>
        <taxon>Neoptera</taxon>
        <taxon>Endopterygota</taxon>
        <taxon>Diptera</taxon>
        <taxon>Nematocera</taxon>
        <taxon>Culicoidea</taxon>
        <taxon>Culicidae</taxon>
        <taxon>Anophelinae</taxon>
        <taxon>Anopheles</taxon>
        <taxon>culicifacies species complex</taxon>
    </lineage>
</organism>
<evidence type="ECO:0000256" key="6">
    <source>
        <dbReference type="ARBA" id="ARBA00031418"/>
    </source>
</evidence>
<keyword evidence="5" id="KW-0456">Lyase</keyword>
<dbReference type="PANTHER" id="PTHR48078:SF19">
    <property type="entry name" value="ACT DOMAIN-CONTAINING PROTEIN"/>
    <property type="match status" value="1"/>
</dbReference>
<dbReference type="Proteomes" id="UP000075883">
    <property type="component" value="Unassembled WGS sequence"/>
</dbReference>
<dbReference type="SUPFAM" id="SSF53686">
    <property type="entry name" value="Tryptophan synthase beta subunit-like PLP-dependent enzymes"/>
    <property type="match status" value="1"/>
</dbReference>
<evidence type="ECO:0000313" key="21">
    <source>
        <dbReference type="Proteomes" id="UP000075883"/>
    </source>
</evidence>
<evidence type="ECO:0000256" key="11">
    <source>
        <dbReference type="ARBA" id="ARBA00051769"/>
    </source>
</evidence>
<dbReference type="EnsemblMetazoa" id="ACUA011839-RA">
    <property type="protein sequence ID" value="ACUA011839-PA"/>
    <property type="gene ID" value="ACUA011839"/>
</dbReference>
<evidence type="ECO:0000256" key="5">
    <source>
        <dbReference type="ARBA" id="ARBA00023239"/>
    </source>
</evidence>
<dbReference type="EMBL" id="AXCM01021381">
    <property type="status" value="NOT_ANNOTATED_CDS"/>
    <property type="molecule type" value="Genomic_DNA"/>
</dbReference>
<dbReference type="GO" id="GO:0030378">
    <property type="term" value="F:serine racemase activity"/>
    <property type="evidence" value="ECO:0007669"/>
    <property type="project" value="UniProtKB-EC"/>
</dbReference>
<evidence type="ECO:0000259" key="19">
    <source>
        <dbReference type="Pfam" id="PF00291"/>
    </source>
</evidence>
<dbReference type="GO" id="GO:0006567">
    <property type="term" value="P:L-threonine catabolic process"/>
    <property type="evidence" value="ECO:0007669"/>
    <property type="project" value="TreeGrafter"/>
</dbReference>
<dbReference type="GO" id="GO:0005524">
    <property type="term" value="F:ATP binding"/>
    <property type="evidence" value="ECO:0007669"/>
    <property type="project" value="UniProtKB-ARBA"/>
</dbReference>
<evidence type="ECO:0000256" key="1">
    <source>
        <dbReference type="ARBA" id="ARBA00001933"/>
    </source>
</evidence>
<evidence type="ECO:0000256" key="9">
    <source>
        <dbReference type="ARBA" id="ARBA00049406"/>
    </source>
</evidence>
<accession>A0A182M857</accession>
<dbReference type="EC" id="4.3.1.17" evidence="3"/>
<comment type="catalytic activity">
    <reaction evidence="10">
        <text>D-serine = pyruvate + NH4(+)</text>
        <dbReference type="Rhea" id="RHEA:13977"/>
        <dbReference type="ChEBI" id="CHEBI:15361"/>
        <dbReference type="ChEBI" id="CHEBI:28938"/>
        <dbReference type="ChEBI" id="CHEBI:35247"/>
        <dbReference type="EC" id="4.3.1.18"/>
    </reaction>
</comment>
<protein>
    <recommendedName>
        <fullName evidence="15">Serine racemase</fullName>
        <ecNumber evidence="3">4.3.1.17</ecNumber>
        <ecNumber evidence="13">4.3.1.18</ecNumber>
        <ecNumber evidence="14">5.1.1.18</ecNumber>
    </recommendedName>
    <alternativeName>
        <fullName evidence="16">D-serine ammonia-lyase</fullName>
    </alternativeName>
    <alternativeName>
        <fullName evidence="18">D-serine dehydratase</fullName>
    </alternativeName>
    <alternativeName>
        <fullName evidence="17">L-serine ammonia-lyase</fullName>
    </alternativeName>
    <alternativeName>
        <fullName evidence="7">L-serine deaminase</fullName>
    </alternativeName>
    <alternativeName>
        <fullName evidence="6">L-serine dehydratase</fullName>
    </alternativeName>
    <alternativeName>
        <fullName evidence="8">L-threonine dehydratase</fullName>
    </alternativeName>
</protein>
<dbReference type="AlphaFoldDB" id="A0A182M857"/>
<dbReference type="GO" id="GO:0070178">
    <property type="term" value="P:D-serine metabolic process"/>
    <property type="evidence" value="ECO:0007669"/>
    <property type="project" value="UniProtKB-ARBA"/>
</dbReference>
<dbReference type="InterPro" id="IPR036052">
    <property type="entry name" value="TrpB-like_PALP_sf"/>
</dbReference>
<comment type="catalytic activity">
    <reaction evidence="11">
        <text>L-serine = D-serine</text>
        <dbReference type="Rhea" id="RHEA:10980"/>
        <dbReference type="ChEBI" id="CHEBI:33384"/>
        <dbReference type="ChEBI" id="CHEBI:35247"/>
        <dbReference type="EC" id="5.1.1.18"/>
    </reaction>
</comment>
<dbReference type="PANTHER" id="PTHR48078">
    <property type="entry name" value="THREONINE DEHYDRATASE, MITOCHONDRIAL-RELATED"/>
    <property type="match status" value="1"/>
</dbReference>
<evidence type="ECO:0000256" key="7">
    <source>
        <dbReference type="ARBA" id="ARBA00041766"/>
    </source>
</evidence>
<dbReference type="GO" id="GO:0003941">
    <property type="term" value="F:L-serine ammonia-lyase activity"/>
    <property type="evidence" value="ECO:0007669"/>
    <property type="project" value="UniProtKB-EC"/>
</dbReference>
<feature type="domain" description="Tryptophan synthase beta chain-like PALP" evidence="19">
    <location>
        <begin position="67"/>
        <end position="170"/>
    </location>
</feature>
<proteinExistence type="inferred from homology"/>
<evidence type="ECO:0000313" key="20">
    <source>
        <dbReference type="EnsemblMetazoa" id="ACUA011839-PA"/>
    </source>
</evidence>
<dbReference type="STRING" id="139723.A0A182M857"/>
<sequence>MQVSSVTTQMASVKLTARPAVEQTAQNGHSASDATTAEPEIVDPFCNADNPQIITFQDVTSAAFKIRKGVELTPCVKSHFSDLIDMDIYLKKEFLQFTGSFKERGARYALLMLSDEQKKTGVISASLGNHAQGLSYHGWKLGIPVTVVMPLKASLMKIQKCRNYHANVVVQVCRPRHRY</sequence>
<dbReference type="EC" id="5.1.1.18" evidence="14"/>
<reference evidence="20" key="2">
    <citation type="submission" date="2020-05" db="UniProtKB">
        <authorList>
            <consortium name="EnsemblMetazoa"/>
        </authorList>
    </citation>
    <scope>IDENTIFICATION</scope>
    <source>
        <strain evidence="20">A-37</strain>
    </source>
</reference>
<dbReference type="GO" id="GO:0009097">
    <property type="term" value="P:isoleucine biosynthetic process"/>
    <property type="evidence" value="ECO:0007669"/>
    <property type="project" value="TreeGrafter"/>
</dbReference>
<evidence type="ECO:0000256" key="8">
    <source>
        <dbReference type="ARBA" id="ARBA00042605"/>
    </source>
</evidence>
<evidence type="ECO:0000256" key="3">
    <source>
        <dbReference type="ARBA" id="ARBA00012093"/>
    </source>
</evidence>
<dbReference type="GO" id="GO:0006565">
    <property type="term" value="P:L-serine catabolic process"/>
    <property type="evidence" value="ECO:0007669"/>
    <property type="project" value="TreeGrafter"/>
</dbReference>
<evidence type="ECO:0000256" key="17">
    <source>
        <dbReference type="ARBA" id="ARBA00081060"/>
    </source>
</evidence>
<evidence type="ECO:0000256" key="13">
    <source>
        <dbReference type="ARBA" id="ARBA00066349"/>
    </source>
</evidence>
<dbReference type="GO" id="GO:0004794">
    <property type="term" value="F:threonine deaminase activity"/>
    <property type="evidence" value="ECO:0007669"/>
    <property type="project" value="TreeGrafter"/>
</dbReference>
<dbReference type="Gene3D" id="3.40.50.1100">
    <property type="match status" value="1"/>
</dbReference>
<comment type="catalytic activity">
    <reaction evidence="9">
        <text>L-serine = pyruvate + NH4(+)</text>
        <dbReference type="Rhea" id="RHEA:19169"/>
        <dbReference type="ChEBI" id="CHEBI:15361"/>
        <dbReference type="ChEBI" id="CHEBI:28938"/>
        <dbReference type="ChEBI" id="CHEBI:33384"/>
        <dbReference type="EC" id="4.3.1.17"/>
    </reaction>
</comment>
<dbReference type="VEuPathDB" id="VectorBase:ACUA011839"/>
<dbReference type="EC" id="4.3.1.18" evidence="13"/>
<keyword evidence="21" id="KW-1185">Reference proteome</keyword>